<organism evidence="1">
    <name type="scientific">viral metagenome</name>
    <dbReference type="NCBI Taxonomy" id="1070528"/>
    <lineage>
        <taxon>unclassified sequences</taxon>
        <taxon>metagenomes</taxon>
        <taxon>organismal metagenomes</taxon>
    </lineage>
</organism>
<name>A0A6H1ZET7_9ZZZZ</name>
<accession>A0A6H1ZET7</accession>
<evidence type="ECO:0000313" key="2">
    <source>
        <dbReference type="EMBL" id="QJH95273.1"/>
    </source>
</evidence>
<protein>
    <recommendedName>
        <fullName evidence="3">Phage head morphogenesis domain-containing protein</fullName>
    </recommendedName>
</protein>
<evidence type="ECO:0008006" key="3">
    <source>
        <dbReference type="Google" id="ProtNLM"/>
    </source>
</evidence>
<sequence length="161" mass="18074">MVDKNEITNAAVSKEMTALEIILVTKVQRTALTLEGYIELRIAQGSSMEIIRADLLKDLEEGGRIFGEFKNALKPTFMGSLGRFRDAGELAEMGLEGNWRWVAVLKNTCPDCLERHNQIKTWNDWEAEGLPRANATVCEQHCKCVLVPEKVAETAPIQRTK</sequence>
<dbReference type="EMBL" id="MT143999">
    <property type="protein sequence ID" value="QJA45897.1"/>
    <property type="molecule type" value="Genomic_DNA"/>
</dbReference>
<dbReference type="AlphaFoldDB" id="A0A6H1ZET7"/>
<dbReference type="EMBL" id="MT144616">
    <property type="protein sequence ID" value="QJH95273.1"/>
    <property type="molecule type" value="Genomic_DNA"/>
</dbReference>
<gene>
    <name evidence="1" type="ORF">TM448A00287_0019</name>
    <name evidence="2" type="ORF">TM448B00362_0019</name>
</gene>
<reference evidence="1" key="1">
    <citation type="submission" date="2020-03" db="EMBL/GenBank/DDBJ databases">
        <title>The deep terrestrial virosphere.</title>
        <authorList>
            <person name="Holmfeldt K."/>
            <person name="Nilsson E."/>
            <person name="Simone D."/>
            <person name="Lopez-Fernandez M."/>
            <person name="Wu X."/>
            <person name="de Brujin I."/>
            <person name="Lundin D."/>
            <person name="Andersson A."/>
            <person name="Bertilsson S."/>
            <person name="Dopson M."/>
        </authorList>
    </citation>
    <scope>NUCLEOTIDE SEQUENCE</scope>
    <source>
        <strain evidence="1">TM448A00287</strain>
        <strain evidence="2">TM448B00362</strain>
    </source>
</reference>
<proteinExistence type="predicted"/>
<evidence type="ECO:0000313" key="1">
    <source>
        <dbReference type="EMBL" id="QJA45897.1"/>
    </source>
</evidence>